<feature type="DNA-binding region" description="HMG box" evidence="1">
    <location>
        <begin position="17"/>
        <end position="66"/>
    </location>
</feature>
<dbReference type="OrthoDB" id="1919336at2759"/>
<reference evidence="4" key="1">
    <citation type="submission" date="2019-10" db="EMBL/GenBank/DDBJ databases">
        <title>Conservation and host-specific expression of non-tandemly repeated heterogenous ribosome RNA gene in arbuscular mycorrhizal fungi.</title>
        <authorList>
            <person name="Maeda T."/>
            <person name="Kobayashi Y."/>
            <person name="Nakagawa T."/>
            <person name="Ezawa T."/>
            <person name="Yamaguchi K."/>
            <person name="Bino T."/>
            <person name="Nishimoto Y."/>
            <person name="Shigenobu S."/>
            <person name="Kawaguchi M."/>
        </authorList>
    </citation>
    <scope>NUCLEOTIDE SEQUENCE</scope>
    <source>
        <strain evidence="4">HR1</strain>
    </source>
</reference>
<comment type="caution">
    <text evidence="4">The sequence shown here is derived from an EMBL/GenBank/DDBJ whole genome shotgun (WGS) entry which is preliminary data.</text>
</comment>
<evidence type="ECO:0000313" key="4">
    <source>
        <dbReference type="EMBL" id="GES72938.1"/>
    </source>
</evidence>
<name>A0A8H3KNJ8_9GLOM</name>
<dbReference type="GO" id="GO:0003677">
    <property type="term" value="F:DNA binding"/>
    <property type="evidence" value="ECO:0007669"/>
    <property type="project" value="UniProtKB-UniRule"/>
</dbReference>
<dbReference type="PROSITE" id="PS50118">
    <property type="entry name" value="HMG_BOX_2"/>
    <property type="match status" value="1"/>
</dbReference>
<organism evidence="4 5">
    <name type="scientific">Rhizophagus clarus</name>
    <dbReference type="NCBI Taxonomy" id="94130"/>
    <lineage>
        <taxon>Eukaryota</taxon>
        <taxon>Fungi</taxon>
        <taxon>Fungi incertae sedis</taxon>
        <taxon>Mucoromycota</taxon>
        <taxon>Glomeromycotina</taxon>
        <taxon>Glomeromycetes</taxon>
        <taxon>Glomerales</taxon>
        <taxon>Glomeraceae</taxon>
        <taxon>Rhizophagus</taxon>
    </lineage>
</organism>
<protein>
    <recommendedName>
        <fullName evidence="3">HMG box domain-containing protein</fullName>
    </recommendedName>
</protein>
<evidence type="ECO:0000259" key="3">
    <source>
        <dbReference type="PROSITE" id="PS50118"/>
    </source>
</evidence>
<keyword evidence="1" id="KW-0539">Nucleus</keyword>
<dbReference type="GO" id="GO:0005634">
    <property type="term" value="C:nucleus"/>
    <property type="evidence" value="ECO:0007669"/>
    <property type="project" value="UniProtKB-UniRule"/>
</dbReference>
<accession>A0A8H3KNJ8</accession>
<proteinExistence type="predicted"/>
<dbReference type="AlphaFoldDB" id="A0A8H3KNJ8"/>
<dbReference type="InterPro" id="IPR009071">
    <property type="entry name" value="HMG_box_dom"/>
</dbReference>
<dbReference type="InterPro" id="IPR036910">
    <property type="entry name" value="HMG_box_dom_sf"/>
</dbReference>
<dbReference type="Gene3D" id="1.10.30.10">
    <property type="entry name" value="High mobility group box domain"/>
    <property type="match status" value="1"/>
</dbReference>
<evidence type="ECO:0000313" key="5">
    <source>
        <dbReference type="Proteomes" id="UP000615446"/>
    </source>
</evidence>
<sequence length="159" mass="19611">MNNNNNFRPSMRSLAIKKKSPNGYIIFCIKYYPLLREEFPHYTQRQIRRVMGERWRKLPVDLKNGFLVFASVENRIRNFNPAMMGFNTFYHNEHNEHERPDDEYHNEYEHSGDEYYNEHERSDDEYHNEHERSGDEYYNEHECSDDEYKRLFDECIRIP</sequence>
<feature type="domain" description="HMG box" evidence="3">
    <location>
        <begin position="17"/>
        <end position="66"/>
    </location>
</feature>
<keyword evidence="1" id="KW-0238">DNA-binding</keyword>
<dbReference type="Proteomes" id="UP000615446">
    <property type="component" value="Unassembled WGS sequence"/>
</dbReference>
<feature type="region of interest" description="Disordered" evidence="2">
    <location>
        <begin position="118"/>
        <end position="139"/>
    </location>
</feature>
<dbReference type="SUPFAM" id="SSF47095">
    <property type="entry name" value="HMG-box"/>
    <property type="match status" value="1"/>
</dbReference>
<evidence type="ECO:0000256" key="1">
    <source>
        <dbReference type="PROSITE-ProRule" id="PRU00267"/>
    </source>
</evidence>
<dbReference type="EMBL" id="BLAL01000004">
    <property type="protein sequence ID" value="GES72938.1"/>
    <property type="molecule type" value="Genomic_DNA"/>
</dbReference>
<evidence type="ECO:0000256" key="2">
    <source>
        <dbReference type="SAM" id="MobiDB-lite"/>
    </source>
</evidence>
<dbReference type="Pfam" id="PF00505">
    <property type="entry name" value="HMG_box"/>
    <property type="match status" value="1"/>
</dbReference>
<gene>
    <name evidence="4" type="ORF">RCL2_000048200</name>
</gene>
<dbReference type="CDD" id="cd00084">
    <property type="entry name" value="HMG-box_SF"/>
    <property type="match status" value="1"/>
</dbReference>